<dbReference type="AlphaFoldDB" id="A0A378Y7N2"/>
<feature type="domain" description="ABC transmembrane type-1" evidence="8">
    <location>
        <begin position="15"/>
        <end position="197"/>
    </location>
</feature>
<reference evidence="9 10" key="1">
    <citation type="submission" date="2018-06" db="EMBL/GenBank/DDBJ databases">
        <authorList>
            <consortium name="Pathogen Informatics"/>
            <person name="Doyle S."/>
        </authorList>
    </citation>
    <scope>NUCLEOTIDE SEQUENCE [LARGE SCALE GENOMIC DNA]</scope>
    <source>
        <strain evidence="9 10">NCTC1934</strain>
    </source>
</reference>
<evidence type="ECO:0000256" key="3">
    <source>
        <dbReference type="ARBA" id="ARBA00022692"/>
    </source>
</evidence>
<dbReference type="STRING" id="1406858.GCA_000710895_01456"/>
<protein>
    <submittedName>
        <fullName evidence="9">Osmoprotectant uptake system permease protein yehY</fullName>
    </submittedName>
</protein>
<dbReference type="InterPro" id="IPR000515">
    <property type="entry name" value="MetI-like"/>
</dbReference>
<organism evidence="9 10">
    <name type="scientific">Nocardia otitidiscaviarum</name>
    <dbReference type="NCBI Taxonomy" id="1823"/>
    <lineage>
        <taxon>Bacteria</taxon>
        <taxon>Bacillati</taxon>
        <taxon>Actinomycetota</taxon>
        <taxon>Actinomycetes</taxon>
        <taxon>Mycobacteriales</taxon>
        <taxon>Nocardiaceae</taxon>
        <taxon>Nocardia</taxon>
    </lineage>
</organism>
<dbReference type="Pfam" id="PF00528">
    <property type="entry name" value="BPD_transp_1"/>
    <property type="match status" value="1"/>
</dbReference>
<dbReference type="PANTHER" id="PTHR30177">
    <property type="entry name" value="GLYCINE BETAINE/L-PROLINE TRANSPORT SYSTEM PERMEASE PROTEIN PROW"/>
    <property type="match status" value="1"/>
</dbReference>
<dbReference type="GO" id="GO:0005886">
    <property type="term" value="C:plasma membrane"/>
    <property type="evidence" value="ECO:0007669"/>
    <property type="project" value="UniProtKB-SubCell"/>
</dbReference>
<name>A0A378Y7N2_9NOCA</name>
<dbReference type="RefSeq" id="WP_051037651.1">
    <property type="nucleotide sequence ID" value="NZ_UGRY01000002.1"/>
</dbReference>
<dbReference type="Gene3D" id="1.10.3720.10">
    <property type="entry name" value="MetI-like"/>
    <property type="match status" value="1"/>
</dbReference>
<keyword evidence="5 6" id="KW-0472">Membrane</keyword>
<evidence type="ECO:0000259" key="8">
    <source>
        <dbReference type="PROSITE" id="PS50928"/>
    </source>
</evidence>
<evidence type="ECO:0000313" key="10">
    <source>
        <dbReference type="Proteomes" id="UP000255467"/>
    </source>
</evidence>
<dbReference type="InterPro" id="IPR035906">
    <property type="entry name" value="MetI-like_sf"/>
</dbReference>
<evidence type="ECO:0000256" key="6">
    <source>
        <dbReference type="RuleBase" id="RU363032"/>
    </source>
</evidence>
<feature type="transmembrane region" description="Helical" evidence="6">
    <location>
        <begin position="51"/>
        <end position="72"/>
    </location>
</feature>
<evidence type="ECO:0000256" key="4">
    <source>
        <dbReference type="ARBA" id="ARBA00022989"/>
    </source>
</evidence>
<proteinExistence type="inferred from homology"/>
<dbReference type="PROSITE" id="PS50928">
    <property type="entry name" value="ABC_TM1"/>
    <property type="match status" value="1"/>
</dbReference>
<feature type="transmembrane region" description="Helical" evidence="6">
    <location>
        <begin position="84"/>
        <end position="111"/>
    </location>
</feature>
<feature type="transmembrane region" description="Helical" evidence="6">
    <location>
        <begin position="179"/>
        <end position="200"/>
    </location>
</feature>
<dbReference type="GO" id="GO:0055085">
    <property type="term" value="P:transmembrane transport"/>
    <property type="evidence" value="ECO:0007669"/>
    <property type="project" value="InterPro"/>
</dbReference>
<evidence type="ECO:0000256" key="1">
    <source>
        <dbReference type="ARBA" id="ARBA00004141"/>
    </source>
</evidence>
<feature type="transmembrane region" description="Helical" evidence="6">
    <location>
        <begin position="20"/>
        <end position="39"/>
    </location>
</feature>
<dbReference type="Proteomes" id="UP000255467">
    <property type="component" value="Unassembled WGS sequence"/>
</dbReference>
<dbReference type="EMBL" id="UGRY01000002">
    <property type="protein sequence ID" value="SUA73084.1"/>
    <property type="molecule type" value="Genomic_DNA"/>
</dbReference>
<accession>A0A378Y7N2</accession>
<dbReference type="CDD" id="cd06261">
    <property type="entry name" value="TM_PBP2"/>
    <property type="match status" value="1"/>
</dbReference>
<keyword evidence="10" id="KW-1185">Reference proteome</keyword>
<feature type="compositionally biased region" description="Low complexity" evidence="7">
    <location>
        <begin position="226"/>
        <end position="245"/>
    </location>
</feature>
<keyword evidence="3 6" id="KW-0812">Transmembrane</keyword>
<dbReference type="SUPFAM" id="SSF161098">
    <property type="entry name" value="MetI-like"/>
    <property type="match status" value="1"/>
</dbReference>
<dbReference type="GO" id="GO:0031460">
    <property type="term" value="P:glycine betaine transport"/>
    <property type="evidence" value="ECO:0007669"/>
    <property type="project" value="TreeGrafter"/>
</dbReference>
<evidence type="ECO:0000256" key="7">
    <source>
        <dbReference type="SAM" id="MobiDB-lite"/>
    </source>
</evidence>
<comment type="similarity">
    <text evidence="6">Belongs to the binding-protein-dependent transport system permease family.</text>
</comment>
<dbReference type="OrthoDB" id="3233284at2"/>
<evidence type="ECO:0000256" key="2">
    <source>
        <dbReference type="ARBA" id="ARBA00022448"/>
    </source>
</evidence>
<feature type="transmembrane region" description="Helical" evidence="6">
    <location>
        <begin position="132"/>
        <end position="159"/>
    </location>
</feature>
<dbReference type="InterPro" id="IPR051204">
    <property type="entry name" value="ABC_transp_perm/SBD"/>
</dbReference>
<keyword evidence="4 6" id="KW-1133">Transmembrane helix</keyword>
<evidence type="ECO:0000313" key="9">
    <source>
        <dbReference type="EMBL" id="SUA73084.1"/>
    </source>
</evidence>
<comment type="subcellular location">
    <subcellularLocation>
        <location evidence="6">Cell membrane</location>
        <topology evidence="6">Multi-pass membrane protein</topology>
    </subcellularLocation>
    <subcellularLocation>
        <location evidence="1">Membrane</location>
        <topology evidence="1">Multi-pass membrane protein</topology>
    </subcellularLocation>
</comment>
<keyword evidence="2 6" id="KW-0813">Transport</keyword>
<evidence type="ECO:0000256" key="5">
    <source>
        <dbReference type="ARBA" id="ARBA00023136"/>
    </source>
</evidence>
<feature type="region of interest" description="Disordered" evidence="7">
    <location>
        <begin position="214"/>
        <end position="245"/>
    </location>
</feature>
<gene>
    <name evidence="9" type="primary">yehY_2</name>
    <name evidence="9" type="ORF">NCTC1934_00518</name>
</gene>
<dbReference type="PANTHER" id="PTHR30177:SF4">
    <property type="entry name" value="OSMOPROTECTANT IMPORT PERMEASE PROTEIN OSMW"/>
    <property type="match status" value="1"/>
</dbReference>
<sequence length="245" mass="25717">MRYLIDNFGEIAGYTRTHLVLALVPLLLGLLIAIPAGAVAHRVPWLRRITVTAAGIAYTIPSLALFVILPPLLGISTIDPLNVIIALTIYSVALLVVAVPTALDSVPAAVLDAADAIGYARLRRVLTVEFPLAFPVFVANLRVVAVTNISMVTVGALIGVGGLGKLFTQGYQRDYPDEIIAGIIVVLVLALVIDRLLYLLGRLATPWLRTGRTPGTRRRLRGAIDPAKGPAAPTGGAAAPKGSAA</sequence>